<gene>
    <name evidence="1" type="ORF">L195_g046382</name>
</gene>
<protein>
    <submittedName>
        <fullName evidence="1">Retrovirus-related Pol polyprotein from transposon TNT 1-94</fullName>
    </submittedName>
</protein>
<name>A0A2K3MHN0_TRIPR</name>
<organism evidence="1 2">
    <name type="scientific">Trifolium pratense</name>
    <name type="common">Red clover</name>
    <dbReference type="NCBI Taxonomy" id="57577"/>
    <lineage>
        <taxon>Eukaryota</taxon>
        <taxon>Viridiplantae</taxon>
        <taxon>Streptophyta</taxon>
        <taxon>Embryophyta</taxon>
        <taxon>Tracheophyta</taxon>
        <taxon>Spermatophyta</taxon>
        <taxon>Magnoliopsida</taxon>
        <taxon>eudicotyledons</taxon>
        <taxon>Gunneridae</taxon>
        <taxon>Pentapetalae</taxon>
        <taxon>rosids</taxon>
        <taxon>fabids</taxon>
        <taxon>Fabales</taxon>
        <taxon>Fabaceae</taxon>
        <taxon>Papilionoideae</taxon>
        <taxon>50 kb inversion clade</taxon>
        <taxon>NPAAA clade</taxon>
        <taxon>Hologalegina</taxon>
        <taxon>IRL clade</taxon>
        <taxon>Trifolieae</taxon>
        <taxon>Trifolium</taxon>
    </lineage>
</organism>
<accession>A0A2K3MHN0</accession>
<proteinExistence type="predicted"/>
<dbReference type="AlphaFoldDB" id="A0A2K3MHN0"/>
<dbReference type="EMBL" id="ASHM01062279">
    <property type="protein sequence ID" value="PNX90259.1"/>
    <property type="molecule type" value="Genomic_DNA"/>
</dbReference>
<reference evidence="1 2" key="1">
    <citation type="journal article" date="2014" name="Am. J. Bot.">
        <title>Genome assembly and annotation for red clover (Trifolium pratense; Fabaceae).</title>
        <authorList>
            <person name="Istvanek J."/>
            <person name="Jaros M."/>
            <person name="Krenek A."/>
            <person name="Repkova J."/>
        </authorList>
    </citation>
    <scope>NUCLEOTIDE SEQUENCE [LARGE SCALE GENOMIC DNA]</scope>
    <source>
        <strain evidence="2">cv. Tatra</strain>
        <tissue evidence="1">Young leaves</tissue>
    </source>
</reference>
<evidence type="ECO:0000313" key="2">
    <source>
        <dbReference type="Proteomes" id="UP000236291"/>
    </source>
</evidence>
<evidence type="ECO:0000313" key="1">
    <source>
        <dbReference type="EMBL" id="PNX90259.1"/>
    </source>
</evidence>
<reference evidence="1 2" key="2">
    <citation type="journal article" date="2017" name="Front. Plant Sci.">
        <title>Gene Classification and Mining of Molecular Markers Useful in Red Clover (Trifolium pratense) Breeding.</title>
        <authorList>
            <person name="Istvanek J."/>
            <person name="Dluhosova J."/>
            <person name="Dluhos P."/>
            <person name="Patkova L."/>
            <person name="Nedelnik J."/>
            <person name="Repkova J."/>
        </authorList>
    </citation>
    <scope>NUCLEOTIDE SEQUENCE [LARGE SCALE GENOMIC DNA]</scope>
    <source>
        <strain evidence="2">cv. Tatra</strain>
        <tissue evidence="1">Young leaves</tissue>
    </source>
</reference>
<sequence length="96" mass="10624">MHGYFFSPDARFPGDLIPLLGRKVWKKGNIDSSVLSNVAACGAIFREYLGNSLQKFQLIKSVLDSLFKIKDMGILKYFLGLEVAHSKIGISISSSE</sequence>
<dbReference type="Proteomes" id="UP000236291">
    <property type="component" value="Unassembled WGS sequence"/>
</dbReference>
<comment type="caution">
    <text evidence="1">The sequence shown here is derived from an EMBL/GenBank/DDBJ whole genome shotgun (WGS) entry which is preliminary data.</text>
</comment>
<feature type="non-terminal residue" evidence="1">
    <location>
        <position position="96"/>
    </location>
</feature>